<keyword evidence="1" id="KW-0804">Transcription</keyword>
<dbReference type="CDD" id="cd09895">
    <property type="entry name" value="NGN_SP_UpxY"/>
    <property type="match status" value="1"/>
</dbReference>
<dbReference type="SUPFAM" id="SSF82679">
    <property type="entry name" value="N-utilization substance G protein NusG, N-terminal domain"/>
    <property type="match status" value="1"/>
</dbReference>
<evidence type="ECO:0000259" key="2">
    <source>
        <dbReference type="Pfam" id="PF02357"/>
    </source>
</evidence>
<dbReference type="InterPro" id="IPR036735">
    <property type="entry name" value="NGN_dom_sf"/>
</dbReference>
<sequence>MILQNIKERLNETRGWYIVLTAPHKEGKTKETLENKGIITYLPTLLVRRCWREKVREIQIPVINRCIFIYATDTEVEAMKETYPILPIETAETGD</sequence>
<gene>
    <name evidence="3" type="ORF">DXB65_01030</name>
</gene>
<organism evidence="3 4">
    <name type="scientific">Bacteroides oleiciplenus</name>
    <dbReference type="NCBI Taxonomy" id="626931"/>
    <lineage>
        <taxon>Bacteria</taxon>
        <taxon>Pseudomonadati</taxon>
        <taxon>Bacteroidota</taxon>
        <taxon>Bacteroidia</taxon>
        <taxon>Bacteroidales</taxon>
        <taxon>Bacteroidaceae</taxon>
        <taxon>Bacteroides</taxon>
    </lineage>
</organism>
<evidence type="ECO:0000313" key="3">
    <source>
        <dbReference type="EMBL" id="RGN40253.1"/>
    </source>
</evidence>
<dbReference type="Pfam" id="PF02357">
    <property type="entry name" value="NusG"/>
    <property type="match status" value="1"/>
</dbReference>
<dbReference type="Gene3D" id="3.30.70.940">
    <property type="entry name" value="NusG, N-terminal domain"/>
    <property type="match status" value="1"/>
</dbReference>
<proteinExistence type="predicted"/>
<dbReference type="InterPro" id="IPR006645">
    <property type="entry name" value="NGN-like_dom"/>
</dbReference>
<evidence type="ECO:0000256" key="1">
    <source>
        <dbReference type="ARBA" id="ARBA00023163"/>
    </source>
</evidence>
<dbReference type="Proteomes" id="UP000260983">
    <property type="component" value="Unassembled WGS sequence"/>
</dbReference>
<dbReference type="EMBL" id="QSUL01000001">
    <property type="protein sequence ID" value="RGN40253.1"/>
    <property type="molecule type" value="Genomic_DNA"/>
</dbReference>
<dbReference type="RefSeq" id="WP_009130658.1">
    <property type="nucleotide sequence ID" value="NZ_CABKRN010000003.1"/>
</dbReference>
<reference evidence="3 4" key="1">
    <citation type="submission" date="2018-08" db="EMBL/GenBank/DDBJ databases">
        <title>A genome reference for cultivated species of the human gut microbiota.</title>
        <authorList>
            <person name="Zou Y."/>
            <person name="Xue W."/>
            <person name="Luo G."/>
        </authorList>
    </citation>
    <scope>NUCLEOTIDE SEQUENCE [LARGE SCALE GENOMIC DNA]</scope>
    <source>
        <strain evidence="3 4">OM05-15BH</strain>
    </source>
</reference>
<accession>A0A3E5BS97</accession>
<evidence type="ECO:0000313" key="4">
    <source>
        <dbReference type="Proteomes" id="UP000260983"/>
    </source>
</evidence>
<name>A0A3E5BS97_9BACE</name>
<protein>
    <submittedName>
        <fullName evidence="3">Antitermination protein NusG</fullName>
    </submittedName>
</protein>
<feature type="domain" description="NusG-like N-terminal" evidence="2">
    <location>
        <begin position="16"/>
        <end position="81"/>
    </location>
</feature>
<dbReference type="GO" id="GO:0006354">
    <property type="term" value="P:DNA-templated transcription elongation"/>
    <property type="evidence" value="ECO:0007669"/>
    <property type="project" value="InterPro"/>
</dbReference>
<comment type="caution">
    <text evidence="3">The sequence shown here is derived from an EMBL/GenBank/DDBJ whole genome shotgun (WGS) entry which is preliminary data.</text>
</comment>
<dbReference type="AlphaFoldDB" id="A0A3E5BS97"/>